<dbReference type="InterPro" id="IPR049052">
    <property type="entry name" value="nSTAND1"/>
</dbReference>
<sequence length="1423" mass="162973">MQWEENRTNFDRNLAVVIGINRYNSNGIHDLKTAVSDASAIADLLEKEYAYKKTDIIRLFDGEATLTGIEDLLSHTIPNQLKPTSGDRLIFYYAGHGIPRNSKDGPSGYLVPQDADLNKADSFLSMQYVYEQLSQLTCHHLLVILDCCFAGTFQWAGSRKLIRILETVRREHYDRFIRFPAWQVITSSAHDQEAMDVALDNVVLAEDNRGTVTNSSHSPFALALIEGLQDNRADLIPDGVITAHELYLYLEQRVSKLSEERQKPGLYPLRREYDRGEFIFTKPGFTRDQLKPAPPLDENNNPYRGLKSFDEKHAGFFFGRQVLIEELVKRLLVPNQPLAVVLGVSGSGKSSLVKAGLIPYLRDKQAKQWYILEPMRPGELPFTSLARVLLPVVNANLVEQLSQVSFLDEALKRVLESKTQADQDLGRADQAKPESDRPFQMNEILIKVAQSWCSATPEARLLLVEDYLAQLETLCRPEERQLLVHFHDEILARLDSLLGHLQQDPQYLIAAIKTWSQNHPNIKLLLVIDQFEELITASHEGQTDSQGSEQTGGERTTEAKQWQPFLELLRKAIAACPEEWRVVLTLRSDFEPRFLDSPLKSYWKDGRFPVRAMNSDELRQAIEGPALKQALYFEPPELVGKLIDEVGQMPGALPLLSFTLSELYIKLRDRWMKDNASDRALRIKDYEELGGVAGALTRRATQEYDNLVKEFGEASGKAYQATMRRVMLRMVTIEGGGIARRRVPESELVYPDSQENKRVGLVSDYLVKARLLVKGQETGEPYVEPAHDFLVRGWDKLQKWIKEEQEDLTLQQRLTPAALDWKHGRGMLWIEEVARLAKLEKVLESQTDNWLNKLEKEFVTRSIQEKQDRIEKLEEDLRISEERRIAAELELGSVIASRHFEIEKSLDSLLLVMRTARELQNWKTNNNPPLQSYPTVSPLFTLQTILDNINEQNRLNVSEDDAIWQFLGYDVGEEVDLALSRTEPEKLHRFDNPNQQHFITLDTNGKFKIWELPNQLIEEPHQVENNSISNILFSPNGEFFITISSNSVVFWNLTGYILGKFTSRLAYIVSKLIFSPNSQQIALLERIDGGADTQFLHFFQVLKDTGKVIQIGEGGYRGYFGRMRFTEDSNYLITGAHNQIRYWNLKPRLQLRLSPIGWFNGEMLLMKEELEKDIYSSVRQNLYIEKLNDGKVRFHKGYKEILELENNPDWFKQAFITSDEKKIATLGNDGKVRFWNLDGKQINSLKEIQLEHYQSGNQVIFSRDGQYVAVIKNNGIYIVNVLNQKTIGNIDGDSFRFSISVSFSPNGQRIATVGSDRIVRLWDLRGRQLAELNLTNPQVSSILGTYFDTGDGTEPVIGFIHDGKNLIIAVGEGQNIPLFWKIEELEDLLKRGCQWMDEYLRNPTANISEEERRLCKYIKASQT</sequence>
<dbReference type="InterPro" id="IPR029030">
    <property type="entry name" value="Caspase-like_dom_sf"/>
</dbReference>
<dbReference type="PROSITE" id="PS50082">
    <property type="entry name" value="WD_REPEATS_2"/>
    <property type="match status" value="1"/>
</dbReference>
<keyword evidence="1 3" id="KW-0853">WD repeat</keyword>
<dbReference type="SUPFAM" id="SSF52129">
    <property type="entry name" value="Caspase-like"/>
    <property type="match status" value="1"/>
</dbReference>
<dbReference type="SMART" id="SM00320">
    <property type="entry name" value="WD40"/>
    <property type="match status" value="5"/>
</dbReference>
<feature type="coiled-coil region" evidence="4">
    <location>
        <begin position="856"/>
        <end position="890"/>
    </location>
</feature>
<dbReference type="EMBL" id="JACJTQ010000066">
    <property type="protein sequence ID" value="MBD2694912.1"/>
    <property type="molecule type" value="Genomic_DNA"/>
</dbReference>
<evidence type="ECO:0000313" key="8">
    <source>
        <dbReference type="EMBL" id="MBD2694912.1"/>
    </source>
</evidence>
<dbReference type="PANTHER" id="PTHR44129">
    <property type="entry name" value="WD REPEAT-CONTAINING PROTEIN POP1"/>
    <property type="match status" value="1"/>
</dbReference>
<dbReference type="Gene3D" id="3.40.50.1460">
    <property type="match status" value="1"/>
</dbReference>
<accession>A0ABR8JBD5</accession>
<evidence type="ECO:0000256" key="4">
    <source>
        <dbReference type="SAM" id="Coils"/>
    </source>
</evidence>
<feature type="domain" description="Novel STAND NTPase 1" evidence="7">
    <location>
        <begin position="302"/>
        <end position="484"/>
    </location>
</feature>
<evidence type="ECO:0000259" key="7">
    <source>
        <dbReference type="Pfam" id="PF20703"/>
    </source>
</evidence>
<dbReference type="Gene3D" id="3.40.50.300">
    <property type="entry name" value="P-loop containing nucleotide triphosphate hydrolases"/>
    <property type="match status" value="1"/>
</dbReference>
<dbReference type="InterPro" id="IPR050349">
    <property type="entry name" value="WD_LIS1/nudF_dynein_reg"/>
</dbReference>
<feature type="compositionally biased region" description="Polar residues" evidence="5">
    <location>
        <begin position="539"/>
        <end position="554"/>
    </location>
</feature>
<protein>
    <submittedName>
        <fullName evidence="8">Caspase family protein</fullName>
    </submittedName>
</protein>
<dbReference type="PROSITE" id="PS00678">
    <property type="entry name" value="WD_REPEATS_1"/>
    <property type="match status" value="1"/>
</dbReference>
<dbReference type="SUPFAM" id="SSF52540">
    <property type="entry name" value="P-loop containing nucleoside triphosphate hydrolases"/>
    <property type="match status" value="1"/>
</dbReference>
<keyword evidence="9" id="KW-1185">Reference proteome</keyword>
<evidence type="ECO:0000256" key="1">
    <source>
        <dbReference type="ARBA" id="ARBA00022574"/>
    </source>
</evidence>
<keyword evidence="2" id="KW-0677">Repeat</keyword>
<feature type="region of interest" description="Disordered" evidence="5">
    <location>
        <begin position="539"/>
        <end position="559"/>
    </location>
</feature>
<dbReference type="Proteomes" id="UP000660381">
    <property type="component" value="Unassembled WGS sequence"/>
</dbReference>
<dbReference type="RefSeq" id="WP_190909030.1">
    <property type="nucleotide sequence ID" value="NZ_JACJTQ010000066.1"/>
</dbReference>
<feature type="domain" description="Peptidase C14 caspase" evidence="6">
    <location>
        <begin position="12"/>
        <end position="268"/>
    </location>
</feature>
<dbReference type="Pfam" id="PF00656">
    <property type="entry name" value="Peptidase_C14"/>
    <property type="match status" value="1"/>
</dbReference>
<evidence type="ECO:0000256" key="2">
    <source>
        <dbReference type="ARBA" id="ARBA00022737"/>
    </source>
</evidence>
<dbReference type="InterPro" id="IPR019775">
    <property type="entry name" value="WD40_repeat_CS"/>
</dbReference>
<keyword evidence="4" id="KW-0175">Coiled coil</keyword>
<organism evidence="8 9">
    <name type="scientific">Anabaena catenula FACHB-362</name>
    <dbReference type="NCBI Taxonomy" id="2692877"/>
    <lineage>
        <taxon>Bacteria</taxon>
        <taxon>Bacillati</taxon>
        <taxon>Cyanobacteriota</taxon>
        <taxon>Cyanophyceae</taxon>
        <taxon>Nostocales</taxon>
        <taxon>Nostocaceae</taxon>
        <taxon>Anabaena</taxon>
    </lineage>
</organism>
<proteinExistence type="predicted"/>
<evidence type="ECO:0000256" key="3">
    <source>
        <dbReference type="PROSITE-ProRule" id="PRU00221"/>
    </source>
</evidence>
<dbReference type="InterPro" id="IPR001680">
    <property type="entry name" value="WD40_rpt"/>
</dbReference>
<evidence type="ECO:0000259" key="6">
    <source>
        <dbReference type="Pfam" id="PF00656"/>
    </source>
</evidence>
<dbReference type="InterPro" id="IPR036322">
    <property type="entry name" value="WD40_repeat_dom_sf"/>
</dbReference>
<evidence type="ECO:0000313" key="9">
    <source>
        <dbReference type="Proteomes" id="UP000660381"/>
    </source>
</evidence>
<feature type="domain" description="Novel STAND NTPase 1" evidence="7">
    <location>
        <begin position="500"/>
        <end position="823"/>
    </location>
</feature>
<dbReference type="InterPro" id="IPR011600">
    <property type="entry name" value="Pept_C14_caspase"/>
</dbReference>
<gene>
    <name evidence="8" type="ORF">H6G68_24785</name>
</gene>
<dbReference type="Gene3D" id="2.130.10.10">
    <property type="entry name" value="YVTN repeat-like/Quinoprotein amine dehydrogenase"/>
    <property type="match status" value="2"/>
</dbReference>
<dbReference type="InterPro" id="IPR027417">
    <property type="entry name" value="P-loop_NTPase"/>
</dbReference>
<evidence type="ECO:0000256" key="5">
    <source>
        <dbReference type="SAM" id="MobiDB-lite"/>
    </source>
</evidence>
<dbReference type="Pfam" id="PF00400">
    <property type="entry name" value="WD40"/>
    <property type="match status" value="1"/>
</dbReference>
<dbReference type="SUPFAM" id="SSF50978">
    <property type="entry name" value="WD40 repeat-like"/>
    <property type="match status" value="1"/>
</dbReference>
<comment type="caution">
    <text evidence="8">The sequence shown here is derived from an EMBL/GenBank/DDBJ whole genome shotgun (WGS) entry which is preliminary data.</text>
</comment>
<feature type="repeat" description="WD" evidence="3">
    <location>
        <begin position="1300"/>
        <end position="1332"/>
    </location>
</feature>
<dbReference type="InterPro" id="IPR015943">
    <property type="entry name" value="WD40/YVTN_repeat-like_dom_sf"/>
</dbReference>
<reference evidence="8 9" key="1">
    <citation type="journal article" date="2020" name="ISME J.">
        <title>Comparative genomics reveals insights into cyanobacterial evolution and habitat adaptation.</title>
        <authorList>
            <person name="Chen M.Y."/>
            <person name="Teng W.K."/>
            <person name="Zhao L."/>
            <person name="Hu C.X."/>
            <person name="Zhou Y.K."/>
            <person name="Han B.P."/>
            <person name="Song L.R."/>
            <person name="Shu W.S."/>
        </authorList>
    </citation>
    <scope>NUCLEOTIDE SEQUENCE [LARGE SCALE GENOMIC DNA]</scope>
    <source>
        <strain evidence="8 9">FACHB-362</strain>
    </source>
</reference>
<name>A0ABR8JBD5_9NOST</name>
<dbReference type="Pfam" id="PF20703">
    <property type="entry name" value="nSTAND1"/>
    <property type="match status" value="2"/>
</dbReference>